<evidence type="ECO:0000256" key="3">
    <source>
        <dbReference type="PROSITE-ProRule" id="PRU00043"/>
    </source>
</evidence>
<feature type="domain" description="Cadherin" evidence="4">
    <location>
        <begin position="215"/>
        <end position="340"/>
    </location>
</feature>
<reference evidence="5" key="1">
    <citation type="submission" date="2020-11" db="EMBL/GenBank/DDBJ databases">
        <authorList>
            <person name="Tran Van P."/>
        </authorList>
    </citation>
    <scope>NUCLEOTIDE SEQUENCE</scope>
</reference>
<dbReference type="Gene3D" id="2.60.40.60">
    <property type="entry name" value="Cadherins"/>
    <property type="match status" value="5"/>
</dbReference>
<keyword evidence="2" id="KW-1133">Transmembrane helix</keyword>
<dbReference type="PANTHER" id="PTHR24026:SF126">
    <property type="entry name" value="PROTOCADHERIN FAT 4"/>
    <property type="match status" value="1"/>
</dbReference>
<keyword evidence="1" id="KW-0812">Transmembrane</keyword>
<organism evidence="5">
    <name type="scientific">Darwinula stevensoni</name>
    <dbReference type="NCBI Taxonomy" id="69355"/>
    <lineage>
        <taxon>Eukaryota</taxon>
        <taxon>Metazoa</taxon>
        <taxon>Ecdysozoa</taxon>
        <taxon>Arthropoda</taxon>
        <taxon>Crustacea</taxon>
        <taxon>Oligostraca</taxon>
        <taxon>Ostracoda</taxon>
        <taxon>Podocopa</taxon>
        <taxon>Podocopida</taxon>
        <taxon>Darwinulocopina</taxon>
        <taxon>Darwinuloidea</taxon>
        <taxon>Darwinulidae</taxon>
        <taxon>Darwinula</taxon>
    </lineage>
</organism>
<protein>
    <recommendedName>
        <fullName evidence="4">Cadherin domain-containing protein</fullName>
    </recommendedName>
</protein>
<dbReference type="GO" id="GO:0005509">
    <property type="term" value="F:calcium ion binding"/>
    <property type="evidence" value="ECO:0007669"/>
    <property type="project" value="UniProtKB-UniRule"/>
</dbReference>
<dbReference type="PRINTS" id="PR00205">
    <property type="entry name" value="CADHERIN"/>
</dbReference>
<keyword evidence="6" id="KW-1185">Reference proteome</keyword>
<dbReference type="PROSITE" id="PS50268">
    <property type="entry name" value="CADHERIN_2"/>
    <property type="match status" value="4"/>
</dbReference>
<gene>
    <name evidence="5" type="ORF">DSTB1V02_LOCUS7053</name>
</gene>
<keyword evidence="2" id="KW-0472">Membrane</keyword>
<evidence type="ECO:0000313" key="5">
    <source>
        <dbReference type="EMBL" id="CAD7247219.1"/>
    </source>
</evidence>
<feature type="domain" description="Cadherin" evidence="4">
    <location>
        <begin position="8"/>
        <end position="92"/>
    </location>
</feature>
<dbReference type="Proteomes" id="UP000677054">
    <property type="component" value="Unassembled WGS sequence"/>
</dbReference>
<dbReference type="Pfam" id="PF00028">
    <property type="entry name" value="Cadherin"/>
    <property type="match status" value="1"/>
</dbReference>
<dbReference type="EMBL" id="CAJPEV010001382">
    <property type="protein sequence ID" value="CAG0892344.1"/>
    <property type="molecule type" value="Genomic_DNA"/>
</dbReference>
<dbReference type="OrthoDB" id="6379298at2759"/>
<proteinExistence type="predicted"/>
<dbReference type="PANTHER" id="PTHR24026">
    <property type="entry name" value="FAT ATYPICAL CADHERIN-RELATED"/>
    <property type="match status" value="1"/>
</dbReference>
<dbReference type="SMART" id="SM00112">
    <property type="entry name" value="CA"/>
    <property type="match status" value="5"/>
</dbReference>
<keyword evidence="3" id="KW-0106">Calcium</keyword>
<dbReference type="GO" id="GO:0005886">
    <property type="term" value="C:plasma membrane"/>
    <property type="evidence" value="ECO:0007669"/>
    <property type="project" value="UniProtKB-SubCell"/>
</dbReference>
<dbReference type="AlphaFoldDB" id="A0A7R8XAY1"/>
<dbReference type="SUPFAM" id="SSF49313">
    <property type="entry name" value="Cadherin-like"/>
    <property type="match status" value="5"/>
</dbReference>
<dbReference type="CDD" id="cd11304">
    <property type="entry name" value="Cadherin_repeat"/>
    <property type="match status" value="3"/>
</dbReference>
<name>A0A7R8XAY1_9CRUS</name>
<dbReference type="InterPro" id="IPR015919">
    <property type="entry name" value="Cadherin-like_sf"/>
</dbReference>
<dbReference type="GO" id="GO:0007156">
    <property type="term" value="P:homophilic cell adhesion via plasma membrane adhesion molecules"/>
    <property type="evidence" value="ECO:0007669"/>
    <property type="project" value="InterPro"/>
</dbReference>
<feature type="domain" description="Cadherin" evidence="4">
    <location>
        <begin position="343"/>
        <end position="458"/>
    </location>
</feature>
<evidence type="ECO:0000256" key="1">
    <source>
        <dbReference type="ARBA" id="ARBA00022692"/>
    </source>
</evidence>
<feature type="domain" description="Cadherin" evidence="4">
    <location>
        <begin position="101"/>
        <end position="214"/>
    </location>
</feature>
<accession>A0A7R8XAY1</accession>
<dbReference type="EMBL" id="LR900899">
    <property type="protein sequence ID" value="CAD7247219.1"/>
    <property type="molecule type" value="Genomic_DNA"/>
</dbReference>
<evidence type="ECO:0000256" key="2">
    <source>
        <dbReference type="ARBA" id="ARBA00022989"/>
    </source>
</evidence>
<evidence type="ECO:0000259" key="4">
    <source>
        <dbReference type="PROSITE" id="PS50268"/>
    </source>
</evidence>
<sequence>MIGSNCHFTFDKQQDPRGYFELVNIPDPSLPTPPRTVAVLNVIRELDFETQQLHTFTITVQDCEDKYGNPPRTTTGTVTVKVEDIQDTNPRFYIFDSNKNIDENWRDNTTDEVIANFLAKDGDQSLGITRQIEYSIPNGNEEGYFKIERPSGSSEDPAKLKRAKTIDAEALNTTFFTLNIKATEIDENGTETAQSTEQTCVVFVSDIEDNDPMFNFETFTSVVDEDIYKGYALVFNSTNGEYSSITVTDADVSVLNNRFRLRIVEGPPASQAFQLSPPNIVPGQAEVILIVNDTSLLDYENQDYQEYIITIAVDDVNGVEKNSATVTVKVNGKNDNWPQWEVPPYDREPIVQENAPSGTEILMLKARDGDIGMGNTLRYSLADRSFEGKELFSVDSETGMLSVADGAEVDWERFRSRNGSVTIYVIASDEVDDPLVNHRNETSFDIRILDVNDNHPVFANIQDSEADENTRENTILPGSVMVSDNDQPGTSNTEMEFEILRINCTSEDECANPGDAMGLVKLASDKGNPPSSTTQICHLHIKDINDETPNIIWPEIDQYTFNVKESLLEGSYIFDSNTGAEFYMEATDNDFGDNAMIVFSLVNDTESLFRHT</sequence>
<dbReference type="InterPro" id="IPR002126">
    <property type="entry name" value="Cadherin-like_dom"/>
</dbReference>
<evidence type="ECO:0000313" key="6">
    <source>
        <dbReference type="Proteomes" id="UP000677054"/>
    </source>
</evidence>